<dbReference type="Proteomes" id="UP000628736">
    <property type="component" value="Unassembled WGS sequence"/>
</dbReference>
<keyword evidence="1" id="KW-0812">Transmembrane</keyword>
<evidence type="ECO:0000313" key="3">
    <source>
        <dbReference type="Proteomes" id="UP000628736"/>
    </source>
</evidence>
<dbReference type="AlphaFoldDB" id="A0A8J6M6N2"/>
<reference evidence="2" key="1">
    <citation type="submission" date="2020-08" db="EMBL/GenBank/DDBJ databases">
        <title>Genome public.</title>
        <authorList>
            <person name="Liu C."/>
            <person name="Sun Q."/>
        </authorList>
    </citation>
    <scope>NUCLEOTIDE SEQUENCE</scope>
    <source>
        <strain evidence="2">NSJ-23</strain>
    </source>
</reference>
<keyword evidence="1" id="KW-1133">Transmembrane helix</keyword>
<evidence type="ECO:0000313" key="2">
    <source>
        <dbReference type="EMBL" id="MBC5722003.1"/>
    </source>
</evidence>
<evidence type="ECO:0000256" key="1">
    <source>
        <dbReference type="SAM" id="Phobius"/>
    </source>
</evidence>
<accession>A0A8J6M6N2</accession>
<comment type="caution">
    <text evidence="2">The sequence shown here is derived from an EMBL/GenBank/DDBJ whole genome shotgun (WGS) entry which is preliminary data.</text>
</comment>
<organism evidence="2 3">
    <name type="scientific">Flintibacter hominis</name>
    <dbReference type="NCBI Taxonomy" id="2763048"/>
    <lineage>
        <taxon>Bacteria</taxon>
        <taxon>Bacillati</taxon>
        <taxon>Bacillota</taxon>
        <taxon>Clostridia</taxon>
        <taxon>Eubacteriales</taxon>
        <taxon>Flintibacter</taxon>
    </lineage>
</organism>
<dbReference type="RefSeq" id="WP_186852284.1">
    <property type="nucleotide sequence ID" value="NZ_JACOPO010000002.1"/>
</dbReference>
<keyword evidence="1" id="KW-0472">Membrane</keyword>
<protein>
    <submittedName>
        <fullName evidence="2">Uncharacterized protein</fullName>
    </submittedName>
</protein>
<gene>
    <name evidence="2" type="ORF">H8S11_04130</name>
</gene>
<dbReference type="EMBL" id="JACOPO010000002">
    <property type="protein sequence ID" value="MBC5722003.1"/>
    <property type="molecule type" value="Genomic_DNA"/>
</dbReference>
<proteinExistence type="predicted"/>
<name>A0A8J6M6N2_9FIRM</name>
<keyword evidence="3" id="KW-1185">Reference proteome</keyword>
<sequence length="436" mass="47654">MDRRKFDRRAVELAKDVLILFLTCSAVWLLIQTRMLEPLHNILREDMPQTQMGQTEGGSRIEAVRPLRIAVNLTAGMETGRYGVQYDQGAADALFQQVAGLLAEGLSSAGQPERVNRYQWEEALTSCPGVYFDFQGDIPLQVLVGWLSGEESALDAHVRRLVLSLWQNQVAFYYQDQRDGYYYRCLTEVVTPQQLESALTGMGTNGARFAFETDLYQDLDPDTLLTEGGLDPVIYQAANPAVGGQSALAALAEDLDFSVGSSVFYSAGTEQVVRNGNDTLRLTERGIATYLADRGGVGHFPLSGADLFEAVETCRRLAADAMTPRMGEARLYLMSVQEVDGGWQIDFGYCLNGVPVQLDEGSAAQFLVQNGRIDRFTLRLRSYTASGERGSVMPPLQATAALTAKGMEGDELMLAYLDGGGDSVSATWVAAGSRED</sequence>
<feature type="transmembrane region" description="Helical" evidence="1">
    <location>
        <begin position="12"/>
        <end position="31"/>
    </location>
</feature>